<dbReference type="Proteomes" id="UP000750711">
    <property type="component" value="Unassembled WGS sequence"/>
</dbReference>
<dbReference type="EMBL" id="JAGHQM010000203">
    <property type="protein sequence ID" value="KAH0563436.1"/>
    <property type="molecule type" value="Genomic_DNA"/>
</dbReference>
<evidence type="ECO:0000313" key="3">
    <source>
        <dbReference type="Proteomes" id="UP000750711"/>
    </source>
</evidence>
<keyword evidence="3" id="KW-1185">Reference proteome</keyword>
<evidence type="ECO:0000256" key="1">
    <source>
        <dbReference type="SAM" id="MobiDB-lite"/>
    </source>
</evidence>
<feature type="compositionally biased region" description="Polar residues" evidence="1">
    <location>
        <begin position="1"/>
        <end position="17"/>
    </location>
</feature>
<protein>
    <submittedName>
        <fullName evidence="2">Uncharacterized protein</fullName>
    </submittedName>
</protein>
<feature type="region of interest" description="Disordered" evidence="1">
    <location>
        <begin position="1"/>
        <end position="67"/>
    </location>
</feature>
<gene>
    <name evidence="2" type="ORF">GP486_001997</name>
</gene>
<accession>A0A9P8RS42</accession>
<comment type="caution">
    <text evidence="2">The sequence shown here is derived from an EMBL/GenBank/DDBJ whole genome shotgun (WGS) entry which is preliminary data.</text>
</comment>
<organism evidence="2 3">
    <name type="scientific">Trichoglossum hirsutum</name>
    <dbReference type="NCBI Taxonomy" id="265104"/>
    <lineage>
        <taxon>Eukaryota</taxon>
        <taxon>Fungi</taxon>
        <taxon>Dikarya</taxon>
        <taxon>Ascomycota</taxon>
        <taxon>Pezizomycotina</taxon>
        <taxon>Geoglossomycetes</taxon>
        <taxon>Geoglossales</taxon>
        <taxon>Geoglossaceae</taxon>
        <taxon>Trichoglossum</taxon>
    </lineage>
</organism>
<evidence type="ECO:0000313" key="2">
    <source>
        <dbReference type="EMBL" id="KAH0563436.1"/>
    </source>
</evidence>
<sequence>MDTDMNANDNAETNPSFRSKDTAESAPFAKNNSKKGKARAVAHNNKDSDTDKDDKSQANTLDYPDAEEESDNFIEFIKQDGKYHCVQRAVHTKTKIEKEEIRKEAVIVKDKRY</sequence>
<reference evidence="2" key="1">
    <citation type="submission" date="2021-03" db="EMBL/GenBank/DDBJ databases">
        <title>Comparative genomics and phylogenomic investigation of the class Geoglossomycetes provide insights into ecological specialization and systematics.</title>
        <authorList>
            <person name="Melie T."/>
            <person name="Pirro S."/>
            <person name="Miller A.N."/>
            <person name="Quandt A."/>
        </authorList>
    </citation>
    <scope>NUCLEOTIDE SEQUENCE</scope>
    <source>
        <strain evidence="2">CAQ_001_2017</strain>
    </source>
</reference>
<proteinExistence type="predicted"/>
<feature type="compositionally biased region" description="Basic and acidic residues" evidence="1">
    <location>
        <begin position="44"/>
        <end position="56"/>
    </location>
</feature>
<dbReference type="AlphaFoldDB" id="A0A9P8RS42"/>
<name>A0A9P8RS42_9PEZI</name>